<organism evidence="1 2">
    <name type="scientific">Acinetobacter phage AbTZA1</name>
    <dbReference type="NCBI Taxonomy" id="2500827"/>
    <lineage>
        <taxon>Viruses</taxon>
        <taxon>Duplodnaviria</taxon>
        <taxon>Heunggongvirae</taxon>
        <taxon>Uroviricota</taxon>
        <taxon>Caudoviricetes</taxon>
        <taxon>Pantevenvirales</taxon>
        <taxon>Straboviridae</taxon>
        <taxon>Twarogvirinae</taxon>
        <taxon>Hadassahvirus</taxon>
        <taxon>Hadassahvirus azbtza1</taxon>
    </lineage>
</organism>
<evidence type="ECO:0000313" key="1">
    <source>
        <dbReference type="EMBL" id="AZU98689.1"/>
    </source>
</evidence>
<dbReference type="RefSeq" id="YP_009882206.1">
    <property type="nucleotide sequence ID" value="NC_049445.1"/>
</dbReference>
<dbReference type="KEGG" id="vg:55811502"/>
<accession>A0A3T0IGY8</accession>
<dbReference type="Proteomes" id="UP000287416">
    <property type="component" value="Segment"/>
</dbReference>
<reference evidence="1 2" key="1">
    <citation type="submission" date="2018-12" db="EMBL/GenBank/DDBJ databases">
        <title>Successful treatment of antibiotic resistant microbial bone infection with bacteriophages.</title>
        <authorList>
            <person name="Nir-Paz R."/>
            <person name="Gelman D."/>
            <person name="Khouri A."/>
            <person name="Sisson B.M."/>
            <person name="Fackler J."/>
            <person name="Oren S.A."/>
            <person name="Khalifa L."/>
            <person name="Rimon A."/>
            <person name="Glazer S.C."/>
            <person name="Moses A.E."/>
            <person name="Yoram W."/>
            <person name="Schooley R.T."/>
            <person name="Hazan R."/>
        </authorList>
    </citation>
    <scope>NUCLEOTIDE SEQUENCE [LARGE SCALE GENOMIC DNA]</scope>
</reference>
<proteinExistence type="predicted"/>
<dbReference type="GeneID" id="55811502"/>
<sequence>MKLFSSIYEDARDAGYPHELYTPRPLGAKDLNFVKINSNRAPGQTALKYDGTELIGSCVLQNTDRIFQYSHIESEENEYHIESVEMYRNLWNSIHIPLQSTKFIGN</sequence>
<keyword evidence="2" id="KW-1185">Reference proteome</keyword>
<name>A0A3T0IGY8_9CAUD</name>
<evidence type="ECO:0000313" key="2">
    <source>
        <dbReference type="Proteomes" id="UP000287416"/>
    </source>
</evidence>
<protein>
    <submittedName>
        <fullName evidence="1">Uncharacterized protein</fullName>
    </submittedName>
</protein>
<dbReference type="EMBL" id="MK278860">
    <property type="protein sequence ID" value="AZU98689.1"/>
    <property type="molecule type" value="Genomic_DNA"/>
</dbReference>